<evidence type="ECO:0000313" key="2">
    <source>
        <dbReference type="EMBL" id="KAL1896014.1"/>
    </source>
</evidence>
<name>A0ABR3Z922_9PEZI</name>
<evidence type="ECO:0000313" key="3">
    <source>
        <dbReference type="Proteomes" id="UP001583280"/>
    </source>
</evidence>
<feature type="region of interest" description="Disordered" evidence="1">
    <location>
        <begin position="12"/>
        <end position="33"/>
    </location>
</feature>
<comment type="caution">
    <text evidence="2">The sequence shown here is derived from an EMBL/GenBank/DDBJ whole genome shotgun (WGS) entry which is preliminary data.</text>
</comment>
<evidence type="ECO:0000256" key="1">
    <source>
        <dbReference type="SAM" id="MobiDB-lite"/>
    </source>
</evidence>
<sequence length="456" mass="50354">MSLQQGFRLQASGAPTRTPNFCPSPASSSPALPRLPAGQESLKWMRTIFGARHISKSQLMQKVPCFIKDCERRVVQDGGMYCDSHSCQCQITANRCCPGPKISSAQYCETHTRCHMPNCRFPRLDAENTQRNHFCVHHTCILHNCGRARIPNFPLCNSHLQRCTSTGCTRFAIRGTLCDAHFCTVVGCSEERVFEGWCQQHACCEGIDCHNGRDKKKRPGTHCSNHALTFCNTVNCNRQTDNHKRFCSAHQCSWETCFEARITINTVPSPCCALHTCTSPGCHRIISQHDSQLCKKHVCQQPGCTSACTSGMPSSWSRSHYCNTHTCIIAGCSWKRAAIDKKGCPAHEELFPAPLITSRELVKQRLRDEAGVVAREEVSRMIMQLAKKSHAAVSPVLAAGDSRQQSISPSSTNCSSGIGCSPLIARVANNGTTSEISGLESLHFPFPTSKETRLQI</sequence>
<keyword evidence="3" id="KW-1185">Reference proteome</keyword>
<dbReference type="Proteomes" id="UP001583280">
    <property type="component" value="Unassembled WGS sequence"/>
</dbReference>
<feature type="compositionally biased region" description="Polar residues" evidence="1">
    <location>
        <begin position="12"/>
        <end position="21"/>
    </location>
</feature>
<organism evidence="2 3">
    <name type="scientific">Ceratocystis pirilliformis</name>
    <dbReference type="NCBI Taxonomy" id="259994"/>
    <lineage>
        <taxon>Eukaryota</taxon>
        <taxon>Fungi</taxon>
        <taxon>Dikarya</taxon>
        <taxon>Ascomycota</taxon>
        <taxon>Pezizomycotina</taxon>
        <taxon>Sordariomycetes</taxon>
        <taxon>Hypocreomycetidae</taxon>
        <taxon>Microascales</taxon>
        <taxon>Ceratocystidaceae</taxon>
        <taxon>Ceratocystis</taxon>
    </lineage>
</organism>
<accession>A0ABR3Z922</accession>
<feature type="compositionally biased region" description="Low complexity" evidence="1">
    <location>
        <begin position="23"/>
        <end position="33"/>
    </location>
</feature>
<proteinExistence type="predicted"/>
<gene>
    <name evidence="2" type="ORF">Cpir12675_002991</name>
</gene>
<protein>
    <submittedName>
        <fullName evidence="2">Uncharacterized protein</fullName>
    </submittedName>
</protein>
<dbReference type="EMBL" id="JAWDJO010000064">
    <property type="protein sequence ID" value="KAL1896014.1"/>
    <property type="molecule type" value="Genomic_DNA"/>
</dbReference>
<reference evidence="2 3" key="1">
    <citation type="journal article" date="2024" name="IMA Fungus">
        <title>IMA Genome - F19 : A genome assembly and annotation guide to empower mycologists, including annotated draft genome sequences of Ceratocystis pirilliformis, Diaporthe australafricana, Fusarium ophioides, Paecilomyces lecythidis, and Sporothrix stenoceras.</title>
        <authorList>
            <person name="Aylward J."/>
            <person name="Wilson A.M."/>
            <person name="Visagie C.M."/>
            <person name="Spraker J."/>
            <person name="Barnes I."/>
            <person name="Buitendag C."/>
            <person name="Ceriani C."/>
            <person name="Del Mar Angel L."/>
            <person name="du Plessis D."/>
            <person name="Fuchs T."/>
            <person name="Gasser K."/>
            <person name="Kramer D."/>
            <person name="Li W."/>
            <person name="Munsamy K."/>
            <person name="Piso A."/>
            <person name="Price J.L."/>
            <person name="Sonnekus B."/>
            <person name="Thomas C."/>
            <person name="van der Nest A."/>
            <person name="van Dijk A."/>
            <person name="van Heerden A."/>
            <person name="van Vuuren N."/>
            <person name="Yilmaz N."/>
            <person name="Duong T.A."/>
            <person name="van der Merwe N.A."/>
            <person name="Wingfield M.J."/>
            <person name="Wingfield B.D."/>
        </authorList>
    </citation>
    <scope>NUCLEOTIDE SEQUENCE [LARGE SCALE GENOMIC DNA]</scope>
    <source>
        <strain evidence="2 3">CMW 12675</strain>
    </source>
</reference>